<evidence type="ECO:0000313" key="3">
    <source>
        <dbReference type="EMBL" id="CAB4583265.1"/>
    </source>
</evidence>
<feature type="transmembrane region" description="Helical" evidence="2">
    <location>
        <begin position="76"/>
        <end position="93"/>
    </location>
</feature>
<keyword evidence="2" id="KW-1133">Transmembrane helix</keyword>
<evidence type="ECO:0000256" key="1">
    <source>
        <dbReference type="SAM" id="MobiDB-lite"/>
    </source>
</evidence>
<name>A0A6J6F6R4_9ZZZZ</name>
<reference evidence="3" key="1">
    <citation type="submission" date="2020-05" db="EMBL/GenBank/DDBJ databases">
        <authorList>
            <person name="Chiriac C."/>
            <person name="Salcher M."/>
            <person name="Ghai R."/>
            <person name="Kavagutti S V."/>
        </authorList>
    </citation>
    <scope>NUCLEOTIDE SEQUENCE</scope>
</reference>
<keyword evidence="2" id="KW-0812">Transmembrane</keyword>
<dbReference type="AlphaFoldDB" id="A0A6J6F6R4"/>
<proteinExistence type="predicted"/>
<feature type="region of interest" description="Disordered" evidence="1">
    <location>
        <begin position="1"/>
        <end position="33"/>
    </location>
</feature>
<organism evidence="3">
    <name type="scientific">freshwater metagenome</name>
    <dbReference type="NCBI Taxonomy" id="449393"/>
    <lineage>
        <taxon>unclassified sequences</taxon>
        <taxon>metagenomes</taxon>
        <taxon>ecological metagenomes</taxon>
    </lineage>
</organism>
<dbReference type="EMBL" id="CAEZTS010000103">
    <property type="protein sequence ID" value="CAB4583265.1"/>
    <property type="molecule type" value="Genomic_DNA"/>
</dbReference>
<evidence type="ECO:0000256" key="2">
    <source>
        <dbReference type="SAM" id="Phobius"/>
    </source>
</evidence>
<sequence>MDERHEEQESDAPPEAGQGAHDLEGAGNGGHRASRTLAGIARQVAGQWYFPLTVEELTNRPESGVEARRRWSSRRTGTLVVAVSVVVSLYWWWPGITGRGESFDAAPAVMVVGGGQLARSEEKVLRRLREEGYSALWGGRPTDWCEAREMVSSAEISPTRAVVLHAPVASSDCADPEDLAGDIVGAVDAFGARAVLVIGLEVADRDDPVARALIDRGVAVVDPEALIGDPTAVDERVDCLWWDDCVFEGLNPGYVVLRDADGLTAAGQQRVARLIVATVQ</sequence>
<accession>A0A6J6F6R4</accession>
<gene>
    <name evidence="3" type="ORF">UFOPK1722_01182</name>
</gene>
<keyword evidence="2" id="KW-0472">Membrane</keyword>
<protein>
    <submittedName>
        <fullName evidence="3">Unannotated protein</fullName>
    </submittedName>
</protein>